<keyword evidence="1" id="KW-0472">Membrane</keyword>
<feature type="transmembrane region" description="Helical" evidence="1">
    <location>
        <begin position="34"/>
        <end position="53"/>
    </location>
</feature>
<gene>
    <name evidence="2" type="ORF">AFCDBAGC_4639</name>
</gene>
<reference evidence="2 3" key="1">
    <citation type="journal article" date="2021" name="Front. Microbiol.">
        <title>Comprehensive Comparative Genomics and Phenotyping of Methylobacterium Species.</title>
        <authorList>
            <person name="Alessa O."/>
            <person name="Ogura Y."/>
            <person name="Fujitani Y."/>
            <person name="Takami H."/>
            <person name="Hayashi T."/>
            <person name="Sahin N."/>
            <person name="Tani A."/>
        </authorList>
    </citation>
    <scope>NUCLEOTIDE SEQUENCE [LARGE SCALE GENOMIC DNA]</scope>
    <source>
        <strain evidence="2 3">DSM 23679</strain>
    </source>
</reference>
<keyword evidence="1" id="KW-0812">Transmembrane</keyword>
<evidence type="ECO:0008006" key="4">
    <source>
        <dbReference type="Google" id="ProtNLM"/>
    </source>
</evidence>
<evidence type="ECO:0000313" key="2">
    <source>
        <dbReference type="EMBL" id="GJD46755.1"/>
    </source>
</evidence>
<evidence type="ECO:0000313" key="3">
    <source>
        <dbReference type="Proteomes" id="UP001055117"/>
    </source>
</evidence>
<accession>A0ABQ4QNB7</accession>
<name>A0ABQ4QNB7_9HYPH</name>
<dbReference type="Proteomes" id="UP001055117">
    <property type="component" value="Unassembled WGS sequence"/>
</dbReference>
<dbReference type="EMBL" id="BPQG01000088">
    <property type="protein sequence ID" value="GJD46755.1"/>
    <property type="molecule type" value="Genomic_DNA"/>
</dbReference>
<evidence type="ECO:0000256" key="1">
    <source>
        <dbReference type="SAM" id="Phobius"/>
    </source>
</evidence>
<organism evidence="2 3">
    <name type="scientific">Methylobacterium cerastii</name>
    <dbReference type="NCBI Taxonomy" id="932741"/>
    <lineage>
        <taxon>Bacteria</taxon>
        <taxon>Pseudomonadati</taxon>
        <taxon>Pseudomonadota</taxon>
        <taxon>Alphaproteobacteria</taxon>
        <taxon>Hyphomicrobiales</taxon>
        <taxon>Methylobacteriaceae</taxon>
        <taxon>Methylobacterium</taxon>
    </lineage>
</organism>
<sequence length="62" mass="6504">MTLGMLVSAAIAALGLLVAMGLIGHPVDGQLLTNYGWSGVIIGVALFGFFAYLQRRRPRASA</sequence>
<protein>
    <recommendedName>
        <fullName evidence="4">GlsB/YeaQ/YmgE family stress response membrane protein</fullName>
    </recommendedName>
</protein>
<keyword evidence="3" id="KW-1185">Reference proteome</keyword>
<comment type="caution">
    <text evidence="2">The sequence shown here is derived from an EMBL/GenBank/DDBJ whole genome shotgun (WGS) entry which is preliminary data.</text>
</comment>
<dbReference type="RefSeq" id="WP_147764340.1">
    <property type="nucleotide sequence ID" value="NZ_BPQG01000088.1"/>
</dbReference>
<keyword evidence="1" id="KW-1133">Transmembrane helix</keyword>
<proteinExistence type="predicted"/>